<evidence type="ECO:0000313" key="22">
    <source>
        <dbReference type="Proteomes" id="UP000093070"/>
    </source>
</evidence>
<dbReference type="NCBIfam" id="TIGR00573">
    <property type="entry name" value="dnaq"/>
    <property type="match status" value="1"/>
</dbReference>
<dbReference type="CDD" id="cd06131">
    <property type="entry name" value="DNA_pol_III_epsilon_Ecoli_like"/>
    <property type="match status" value="1"/>
</dbReference>
<dbReference type="GO" id="GO:0008408">
    <property type="term" value="F:3'-5' exonuclease activity"/>
    <property type="evidence" value="ECO:0007669"/>
    <property type="project" value="TreeGrafter"/>
</dbReference>
<sequence>MKKKRIVVLDTETTGINFYGLPHINHRIIEIGAIEIINRRFTGNNFHVYIKPNRSIDPEALNIHGINDSFLLDKPSFEDISDEFLKYISNSELVIHNAVFDIGFINQELQMLNKKIDKIDTICSVIDTLKIAQKLFPGKKNNLDALCKRYKITKSARNLHSAIIDATLLGRLYLLMTGGQESMFVYDNISSNTIFKEKKNTIANKKPLKVLYATKKEIQLHEEYLEYMKKHGICLWNKFFS</sequence>
<dbReference type="OrthoDB" id="9804290at2"/>
<dbReference type="EMBL" id="CP013259">
    <property type="protein sequence ID" value="ANZ22797.1"/>
    <property type="molecule type" value="Genomic_DNA"/>
</dbReference>
<proteinExistence type="predicted"/>
<evidence type="ECO:0000256" key="3">
    <source>
        <dbReference type="ARBA" id="ARBA00020352"/>
    </source>
</evidence>
<dbReference type="EC" id="2.7.7.7" evidence="2 19"/>
<dbReference type="GO" id="GO:0003677">
    <property type="term" value="F:DNA binding"/>
    <property type="evidence" value="ECO:0007669"/>
    <property type="project" value="InterPro"/>
</dbReference>
<dbReference type="AlphaFoldDB" id="A0A1B2H9D2"/>
<comment type="catalytic activity">
    <reaction evidence="14 19">
        <text>DNA(n) + a 2'-deoxyribonucleoside 5'-triphosphate = DNA(n+1) + diphosphate</text>
        <dbReference type="Rhea" id="RHEA:22508"/>
        <dbReference type="Rhea" id="RHEA-COMP:17339"/>
        <dbReference type="Rhea" id="RHEA-COMP:17340"/>
        <dbReference type="ChEBI" id="CHEBI:33019"/>
        <dbReference type="ChEBI" id="CHEBI:61560"/>
        <dbReference type="ChEBI" id="CHEBI:173112"/>
        <dbReference type="EC" id="2.7.7.7"/>
    </reaction>
</comment>
<dbReference type="GO" id="GO:0005829">
    <property type="term" value="C:cytosol"/>
    <property type="evidence" value="ECO:0007669"/>
    <property type="project" value="TreeGrafter"/>
</dbReference>
<dbReference type="SUPFAM" id="SSF53098">
    <property type="entry name" value="Ribonuclease H-like"/>
    <property type="match status" value="1"/>
</dbReference>
<organism evidence="21 22">
    <name type="scientific">Buchnera aphidicola subsp. Diuraphis noxia</name>
    <dbReference type="NCBI Taxonomy" id="118101"/>
    <lineage>
        <taxon>Bacteria</taxon>
        <taxon>Pseudomonadati</taxon>
        <taxon>Pseudomonadota</taxon>
        <taxon>Gammaproteobacteria</taxon>
        <taxon>Enterobacterales</taxon>
        <taxon>Erwiniaceae</taxon>
        <taxon>Buchnera</taxon>
    </lineage>
</organism>
<feature type="binding site" evidence="17">
    <location>
        <position position="59"/>
    </location>
    <ligand>
        <name>substrate</name>
    </ligand>
</feature>
<evidence type="ECO:0000256" key="6">
    <source>
        <dbReference type="ARBA" id="ARBA00022705"/>
    </source>
</evidence>
<dbReference type="InterPro" id="IPR012337">
    <property type="entry name" value="RNaseH-like_sf"/>
</dbReference>
<comment type="function">
    <text evidence="19">DNA polymerase III is a complex, multichain enzyme responsible for most of the replicative synthesis in bacteria. The epsilon subunit contain the editing function and is a proofreading 3'-5' exonuclease.</text>
</comment>
<feature type="binding site" evidence="17">
    <location>
        <position position="165"/>
    </location>
    <ligand>
        <name>substrate</name>
    </ligand>
</feature>
<keyword evidence="10 19" id="KW-0269">Exonuclease</keyword>
<keyword evidence="11 18" id="KW-0460">Magnesium</keyword>
<comment type="subunit">
    <text evidence="15">The DNA polymerase holoenzyme is a complex that contains 10 different types of subunits. These subunits are organized into 3 functionally essential subassemblies: the pol III core, the beta sliding clamp processivity factor and the clamp-loading complex. The pol III core (subunits alpha,epsilon and theta) contains the polymerase and the 3'-5' exonuclease proofreading activities. The polymerase is tethered to the template via the sliding clamp processivity factor. The clamp-loading complex assembles the beta processivity factor onto the primer template and plays a central role in the organization and communication at the replication fork. This complex contains delta, delta', psi and chi, and copies of either or both of two different DnaX proteins, gamma and tau. The composition of the holoenzyme is, therefore: (alpha,epsilon,theta)[2]-(gamma/tau)[3]-delta,delta', psi,chi-beta[4].</text>
</comment>
<evidence type="ECO:0000256" key="16">
    <source>
        <dbReference type="PIRSR" id="PIRSR606309-1"/>
    </source>
</evidence>
<accession>A0A1B2H9D2</accession>
<dbReference type="GO" id="GO:0003887">
    <property type="term" value="F:DNA-directed DNA polymerase activity"/>
    <property type="evidence" value="ECO:0007669"/>
    <property type="project" value="UniProtKB-KW"/>
</dbReference>
<feature type="binding site" evidence="17">
    <location>
        <position position="10"/>
    </location>
    <ligand>
        <name>substrate</name>
    </ligand>
</feature>
<name>A0A1B2H9D2_BUCDN</name>
<feature type="active site" description="Proton acceptor" evidence="16">
    <location>
        <position position="160"/>
    </location>
</feature>
<feature type="binding site" evidence="18">
    <location>
        <position position="165"/>
    </location>
    <ligand>
        <name>a divalent metal cation</name>
        <dbReference type="ChEBI" id="CHEBI:60240"/>
        <label>1</label>
        <note>catalytic</note>
    </ligand>
</feature>
<dbReference type="Pfam" id="PF00929">
    <property type="entry name" value="RNase_T"/>
    <property type="match status" value="1"/>
</dbReference>
<evidence type="ECO:0000256" key="18">
    <source>
        <dbReference type="PIRSR" id="PIRSR606309-3"/>
    </source>
</evidence>
<keyword evidence="13 18" id="KW-0464">Manganese</keyword>
<comment type="cofactor">
    <cofactor evidence="1 19">
        <name>Mn(2+)</name>
        <dbReference type="ChEBI" id="CHEBI:29035"/>
    </cofactor>
</comment>
<gene>
    <name evidence="19" type="primary">dnaQ</name>
    <name evidence="21" type="ORF">ATN01_01240</name>
</gene>
<dbReference type="NCBIfam" id="NF004316">
    <property type="entry name" value="PRK05711.1"/>
    <property type="match status" value="1"/>
</dbReference>
<dbReference type="PANTHER" id="PTHR30231">
    <property type="entry name" value="DNA POLYMERASE III SUBUNIT EPSILON"/>
    <property type="match status" value="1"/>
</dbReference>
<protein>
    <recommendedName>
        <fullName evidence="3 19">DNA polymerase III subunit epsilon</fullName>
        <ecNumber evidence="2 19">2.7.7.7</ecNumber>
    </recommendedName>
</protein>
<evidence type="ECO:0000259" key="20">
    <source>
        <dbReference type="SMART" id="SM00479"/>
    </source>
</evidence>
<evidence type="ECO:0000256" key="12">
    <source>
        <dbReference type="ARBA" id="ARBA00022932"/>
    </source>
</evidence>
<evidence type="ECO:0000256" key="15">
    <source>
        <dbReference type="ARBA" id="ARBA00065841"/>
    </source>
</evidence>
<dbReference type="SMART" id="SM00479">
    <property type="entry name" value="EXOIII"/>
    <property type="match status" value="1"/>
</dbReference>
<feature type="binding site" evidence="18">
    <location>
        <position position="10"/>
    </location>
    <ligand>
        <name>a divalent metal cation</name>
        <dbReference type="ChEBI" id="CHEBI:60240"/>
        <label>1</label>
        <note>catalytic</note>
    </ligand>
</feature>
<evidence type="ECO:0000313" key="21">
    <source>
        <dbReference type="EMBL" id="ANZ22797.1"/>
    </source>
</evidence>
<evidence type="ECO:0000256" key="1">
    <source>
        <dbReference type="ARBA" id="ARBA00001936"/>
    </source>
</evidence>
<evidence type="ECO:0000256" key="14">
    <source>
        <dbReference type="ARBA" id="ARBA00049244"/>
    </source>
</evidence>
<dbReference type="Gene3D" id="3.30.420.10">
    <property type="entry name" value="Ribonuclease H-like superfamily/Ribonuclease H"/>
    <property type="match status" value="1"/>
</dbReference>
<feature type="binding site" evidence="17">
    <location>
        <position position="64"/>
    </location>
    <ligand>
        <name>substrate</name>
    </ligand>
</feature>
<evidence type="ECO:0000256" key="2">
    <source>
        <dbReference type="ARBA" id="ARBA00012417"/>
    </source>
</evidence>
<dbReference type="InterPro" id="IPR013520">
    <property type="entry name" value="Ribonucl_H"/>
</dbReference>
<keyword evidence="7 19" id="KW-0540">Nuclease</keyword>
<keyword evidence="8 18" id="KW-0479">Metal-binding</keyword>
<dbReference type="InterPro" id="IPR006309">
    <property type="entry name" value="DnaQ_proteo"/>
</dbReference>
<evidence type="ECO:0000256" key="17">
    <source>
        <dbReference type="PIRSR" id="PIRSR606309-2"/>
    </source>
</evidence>
<dbReference type="PATRIC" id="fig|118101.4.peg.246"/>
<keyword evidence="12 19" id="KW-0239">DNA-directed DNA polymerase</keyword>
<dbReference type="InterPro" id="IPR036397">
    <property type="entry name" value="RNaseH_sf"/>
</dbReference>
<evidence type="ECO:0000256" key="10">
    <source>
        <dbReference type="ARBA" id="ARBA00022839"/>
    </source>
</evidence>
<comment type="cofactor">
    <cofactor evidence="18">
        <name>Mg(2+)</name>
        <dbReference type="ChEBI" id="CHEBI:18420"/>
    </cofactor>
    <cofactor evidence="18">
        <name>Mn(2+)</name>
        <dbReference type="ChEBI" id="CHEBI:29035"/>
    </cofactor>
    <text evidence="18">Binds 2 divalent metal cations. Magnesium or manganese.</text>
</comment>
<keyword evidence="9 19" id="KW-0378">Hydrolase</keyword>
<evidence type="ECO:0000256" key="8">
    <source>
        <dbReference type="ARBA" id="ARBA00022723"/>
    </source>
</evidence>
<reference evidence="21 22" key="1">
    <citation type="submission" date="2015-11" db="EMBL/GenBank/DDBJ databases">
        <title>The complete genome of Buchnera aphidicola from Diuraphis noxia biotype SAM.</title>
        <authorList>
            <person name="Burger N.F.V."/>
            <person name="Oberholster A.-M."/>
        </authorList>
    </citation>
    <scope>NUCLEOTIDE SEQUENCE [LARGE SCALE GENOMIC DNA]</scope>
    <source>
        <strain evidence="21">SAM</strain>
    </source>
</reference>
<evidence type="ECO:0000256" key="9">
    <source>
        <dbReference type="ARBA" id="ARBA00022801"/>
    </source>
</evidence>
<keyword evidence="4 19" id="KW-0808">Transferase</keyword>
<dbReference type="NCBIfam" id="TIGR01406">
    <property type="entry name" value="dnaQ_proteo"/>
    <property type="match status" value="1"/>
</dbReference>
<feature type="domain" description="Exonuclease" evidence="20">
    <location>
        <begin position="5"/>
        <end position="182"/>
    </location>
</feature>
<feature type="binding site" evidence="17">
    <location>
        <position position="12"/>
    </location>
    <ligand>
        <name>substrate</name>
    </ligand>
</feature>
<evidence type="ECO:0000256" key="13">
    <source>
        <dbReference type="ARBA" id="ARBA00023211"/>
    </source>
</evidence>
<dbReference type="PANTHER" id="PTHR30231:SF41">
    <property type="entry name" value="DNA POLYMERASE III SUBUNIT EPSILON"/>
    <property type="match status" value="1"/>
</dbReference>
<evidence type="ECO:0000256" key="7">
    <source>
        <dbReference type="ARBA" id="ARBA00022722"/>
    </source>
</evidence>
<dbReference type="GO" id="GO:0046872">
    <property type="term" value="F:metal ion binding"/>
    <property type="evidence" value="ECO:0007669"/>
    <property type="project" value="UniProtKB-KW"/>
</dbReference>
<evidence type="ECO:0000256" key="5">
    <source>
        <dbReference type="ARBA" id="ARBA00022695"/>
    </source>
</evidence>
<evidence type="ECO:0000256" key="11">
    <source>
        <dbReference type="ARBA" id="ARBA00022842"/>
    </source>
</evidence>
<dbReference type="GO" id="GO:0045004">
    <property type="term" value="P:DNA replication proofreading"/>
    <property type="evidence" value="ECO:0007669"/>
    <property type="project" value="TreeGrafter"/>
</dbReference>
<evidence type="ECO:0000256" key="4">
    <source>
        <dbReference type="ARBA" id="ARBA00022679"/>
    </source>
</evidence>
<feature type="binding site" evidence="18">
    <location>
        <position position="12"/>
    </location>
    <ligand>
        <name>a divalent metal cation</name>
        <dbReference type="ChEBI" id="CHEBI:60240"/>
        <label>1</label>
        <note>catalytic</note>
    </ligand>
</feature>
<evidence type="ECO:0000256" key="19">
    <source>
        <dbReference type="RuleBase" id="RU364087"/>
    </source>
</evidence>
<keyword evidence="6 19" id="KW-0235">DNA replication</keyword>
<dbReference type="STRING" id="118101.ATN01_01240"/>
<dbReference type="FunFam" id="3.30.420.10:FF:000012">
    <property type="entry name" value="DNA polymerase III subunit epsilon"/>
    <property type="match status" value="1"/>
</dbReference>
<dbReference type="InterPro" id="IPR006054">
    <property type="entry name" value="DnaQ"/>
</dbReference>
<dbReference type="Proteomes" id="UP000093070">
    <property type="component" value="Chromosome"/>
</dbReference>
<keyword evidence="5 19" id="KW-0548">Nucleotidyltransferase</keyword>